<dbReference type="CDD" id="cd02440">
    <property type="entry name" value="AdoMet_MTases"/>
    <property type="match status" value="1"/>
</dbReference>
<dbReference type="GO" id="GO:0005829">
    <property type="term" value="C:cytosol"/>
    <property type="evidence" value="ECO:0007669"/>
    <property type="project" value="TreeGrafter"/>
</dbReference>
<evidence type="ECO:0000256" key="1">
    <source>
        <dbReference type="ARBA" id="ARBA00022490"/>
    </source>
</evidence>
<dbReference type="AlphaFoldDB" id="A0A839SVQ9"/>
<keyword evidence="6 7" id="KW-0694">RNA-binding</keyword>
<evidence type="ECO:0000313" key="11">
    <source>
        <dbReference type="Proteomes" id="UP000581135"/>
    </source>
</evidence>
<evidence type="ECO:0000256" key="3">
    <source>
        <dbReference type="ARBA" id="ARBA00022603"/>
    </source>
</evidence>
<dbReference type="InterPro" id="IPR001737">
    <property type="entry name" value="KsgA/Erm"/>
</dbReference>
<keyword evidence="11" id="KW-1185">Reference proteome</keyword>
<dbReference type="SMART" id="SM00650">
    <property type="entry name" value="rADc"/>
    <property type="match status" value="1"/>
</dbReference>
<evidence type="ECO:0000259" key="9">
    <source>
        <dbReference type="SMART" id="SM00650"/>
    </source>
</evidence>
<dbReference type="Proteomes" id="UP000581135">
    <property type="component" value="Unassembled WGS sequence"/>
</dbReference>
<evidence type="ECO:0000256" key="7">
    <source>
        <dbReference type="HAMAP-Rule" id="MF_00607"/>
    </source>
</evidence>
<dbReference type="Gene3D" id="1.10.8.100">
    <property type="entry name" value="Ribosomal RNA adenine dimethylase-like, domain 2"/>
    <property type="match status" value="1"/>
</dbReference>
<organism evidence="10 11">
    <name type="scientific">Limibacillus halophilus</name>
    <dbReference type="NCBI Taxonomy" id="1579333"/>
    <lineage>
        <taxon>Bacteria</taxon>
        <taxon>Pseudomonadati</taxon>
        <taxon>Pseudomonadota</taxon>
        <taxon>Alphaproteobacteria</taxon>
        <taxon>Rhodospirillales</taxon>
        <taxon>Rhodovibrionaceae</taxon>
        <taxon>Limibacillus</taxon>
    </lineage>
</organism>
<dbReference type="InterPro" id="IPR029063">
    <property type="entry name" value="SAM-dependent_MTases_sf"/>
</dbReference>
<keyword evidence="5 7" id="KW-0949">S-adenosyl-L-methionine</keyword>
<dbReference type="PROSITE" id="PS51689">
    <property type="entry name" value="SAM_RNA_A_N6_MT"/>
    <property type="match status" value="1"/>
</dbReference>
<gene>
    <name evidence="7" type="primary">rsmA</name>
    <name evidence="7" type="synonym">ksgA</name>
    <name evidence="10" type="ORF">FHR98_001334</name>
</gene>
<dbReference type="InterPro" id="IPR020598">
    <property type="entry name" value="rRNA_Ade_methylase_Trfase_N"/>
</dbReference>
<evidence type="ECO:0000313" key="10">
    <source>
        <dbReference type="EMBL" id="MBB3065055.1"/>
    </source>
</evidence>
<evidence type="ECO:0000256" key="8">
    <source>
        <dbReference type="PROSITE-ProRule" id="PRU01026"/>
    </source>
</evidence>
<evidence type="ECO:0000256" key="5">
    <source>
        <dbReference type="ARBA" id="ARBA00022691"/>
    </source>
</evidence>
<dbReference type="Pfam" id="PF00398">
    <property type="entry name" value="RrnaAD"/>
    <property type="match status" value="1"/>
</dbReference>
<dbReference type="RefSeq" id="WP_183415865.1">
    <property type="nucleotide sequence ID" value="NZ_JACHXA010000003.1"/>
</dbReference>
<evidence type="ECO:0000256" key="6">
    <source>
        <dbReference type="ARBA" id="ARBA00022884"/>
    </source>
</evidence>
<keyword evidence="3 7" id="KW-0489">Methyltransferase</keyword>
<sequence>MSGSVPNLPPLREILSRYGLEPKKSLGQNFLLDLNLTGRIARAAGDCGKGTTIEIGPGPGGLTRALLLEGAANVVAVERDRRCVAALAELSDAFPGRLTVIEADAMTCDLADLGPAPRRIVANLPYNISTALLIRWLTALYETPGLLDGMTLMFQKEVAERLSAKPRSKNYGRLSILTQWLCETENLFDISPKAFIPPPKITSTVVRLRPRAEPLHPATMTVLEKVTAAAFGQRRKMLRQSLKPLGIDPKQLLEKVGILETARAEELSVADFCRLARSVEDNDA</sequence>
<dbReference type="InterPro" id="IPR011530">
    <property type="entry name" value="rRNA_adenine_dimethylase"/>
</dbReference>
<dbReference type="PANTHER" id="PTHR11727">
    <property type="entry name" value="DIMETHYLADENOSINE TRANSFERASE"/>
    <property type="match status" value="1"/>
</dbReference>
<evidence type="ECO:0000256" key="4">
    <source>
        <dbReference type="ARBA" id="ARBA00022679"/>
    </source>
</evidence>
<proteinExistence type="inferred from homology"/>
<feature type="domain" description="Ribosomal RNA adenine methylase transferase N-terminal" evidence="9">
    <location>
        <begin position="36"/>
        <end position="212"/>
    </location>
</feature>
<protein>
    <recommendedName>
        <fullName evidence="7">Ribosomal RNA small subunit methyltransferase A</fullName>
        <ecNumber evidence="7">2.1.1.182</ecNumber>
    </recommendedName>
    <alternativeName>
        <fullName evidence="7">16S rRNA (adenine(1518)-N(6)/adenine(1519)-N(6))-dimethyltransferase</fullName>
    </alternativeName>
    <alternativeName>
        <fullName evidence="7">16S rRNA dimethyladenosine transferase</fullName>
    </alternativeName>
    <alternativeName>
        <fullName evidence="7">16S rRNA dimethylase</fullName>
    </alternativeName>
    <alternativeName>
        <fullName evidence="7">S-adenosylmethionine-6-N', N'-adenosyl(rRNA) dimethyltransferase</fullName>
    </alternativeName>
</protein>
<dbReference type="NCBIfam" id="TIGR00755">
    <property type="entry name" value="ksgA"/>
    <property type="match status" value="1"/>
</dbReference>
<keyword evidence="1 7" id="KW-0963">Cytoplasm</keyword>
<dbReference type="HAMAP" id="MF_00607">
    <property type="entry name" value="16SrRNA_methyltr_A"/>
    <property type="match status" value="1"/>
</dbReference>
<feature type="binding site" evidence="7 8">
    <location>
        <position position="78"/>
    </location>
    <ligand>
        <name>S-adenosyl-L-methionine</name>
        <dbReference type="ChEBI" id="CHEBI:59789"/>
    </ligand>
</feature>
<dbReference type="PANTHER" id="PTHR11727:SF7">
    <property type="entry name" value="DIMETHYLADENOSINE TRANSFERASE-RELATED"/>
    <property type="match status" value="1"/>
</dbReference>
<comment type="caution">
    <text evidence="10">The sequence shown here is derived from an EMBL/GenBank/DDBJ whole genome shotgun (WGS) entry which is preliminary data.</text>
</comment>
<keyword evidence="2 7" id="KW-0698">rRNA processing</keyword>
<dbReference type="InterPro" id="IPR023165">
    <property type="entry name" value="rRNA_Ade_diMease-like_C"/>
</dbReference>
<dbReference type="Gene3D" id="3.40.50.150">
    <property type="entry name" value="Vaccinia Virus protein VP39"/>
    <property type="match status" value="1"/>
</dbReference>
<dbReference type="GO" id="GO:0052908">
    <property type="term" value="F:16S rRNA (adenine(1518)-N(6)/adenine(1519)-N(6))-dimethyltransferase activity"/>
    <property type="evidence" value="ECO:0007669"/>
    <property type="project" value="UniProtKB-EC"/>
</dbReference>
<comment type="similarity">
    <text evidence="7">Belongs to the class I-like SAM-binding methyltransferase superfamily. rRNA adenine N(6)-methyltransferase family. RsmA subfamily.</text>
</comment>
<evidence type="ECO:0000256" key="2">
    <source>
        <dbReference type="ARBA" id="ARBA00022552"/>
    </source>
</evidence>
<dbReference type="EC" id="2.1.1.182" evidence="7"/>
<dbReference type="SUPFAM" id="SSF53335">
    <property type="entry name" value="S-adenosyl-L-methionine-dependent methyltransferases"/>
    <property type="match status" value="1"/>
</dbReference>
<feature type="binding site" evidence="7 8">
    <location>
        <position position="56"/>
    </location>
    <ligand>
        <name>S-adenosyl-L-methionine</name>
        <dbReference type="ChEBI" id="CHEBI:59789"/>
    </ligand>
</feature>
<accession>A0A839SVQ9</accession>
<keyword evidence="4 7" id="KW-0808">Transferase</keyword>
<feature type="binding site" evidence="7 8">
    <location>
        <position position="29"/>
    </location>
    <ligand>
        <name>S-adenosyl-L-methionine</name>
        <dbReference type="ChEBI" id="CHEBI:59789"/>
    </ligand>
</feature>
<dbReference type="GO" id="GO:0003723">
    <property type="term" value="F:RNA binding"/>
    <property type="evidence" value="ECO:0007669"/>
    <property type="project" value="UniProtKB-UniRule"/>
</dbReference>
<reference evidence="10 11" key="1">
    <citation type="submission" date="2020-08" db="EMBL/GenBank/DDBJ databases">
        <title>Genomic Encyclopedia of Type Strains, Phase III (KMG-III): the genomes of soil and plant-associated and newly described type strains.</title>
        <authorList>
            <person name="Whitman W."/>
        </authorList>
    </citation>
    <scope>NUCLEOTIDE SEQUENCE [LARGE SCALE GENOMIC DNA]</scope>
    <source>
        <strain evidence="10 11">CECT 8803</strain>
    </source>
</reference>
<comment type="subcellular location">
    <subcellularLocation>
        <location evidence="7">Cytoplasm</location>
    </subcellularLocation>
</comment>
<feature type="binding site" evidence="7 8">
    <location>
        <position position="104"/>
    </location>
    <ligand>
        <name>S-adenosyl-L-methionine</name>
        <dbReference type="ChEBI" id="CHEBI:59789"/>
    </ligand>
</feature>
<comment type="catalytic activity">
    <reaction evidence="7">
        <text>adenosine(1518)/adenosine(1519) in 16S rRNA + 4 S-adenosyl-L-methionine = N(6)-dimethyladenosine(1518)/N(6)-dimethyladenosine(1519) in 16S rRNA + 4 S-adenosyl-L-homocysteine + 4 H(+)</text>
        <dbReference type="Rhea" id="RHEA:19609"/>
        <dbReference type="Rhea" id="RHEA-COMP:10232"/>
        <dbReference type="Rhea" id="RHEA-COMP:10233"/>
        <dbReference type="ChEBI" id="CHEBI:15378"/>
        <dbReference type="ChEBI" id="CHEBI:57856"/>
        <dbReference type="ChEBI" id="CHEBI:59789"/>
        <dbReference type="ChEBI" id="CHEBI:74411"/>
        <dbReference type="ChEBI" id="CHEBI:74493"/>
        <dbReference type="EC" id="2.1.1.182"/>
    </reaction>
</comment>
<dbReference type="FunFam" id="1.10.8.100:FF:000001">
    <property type="entry name" value="Ribosomal RNA small subunit methyltransferase A"/>
    <property type="match status" value="1"/>
</dbReference>
<name>A0A839SVQ9_9PROT</name>
<feature type="binding site" evidence="7 8">
    <location>
        <position position="123"/>
    </location>
    <ligand>
        <name>S-adenosyl-L-methionine</name>
        <dbReference type="ChEBI" id="CHEBI:59789"/>
    </ligand>
</feature>
<dbReference type="EMBL" id="JACHXA010000003">
    <property type="protein sequence ID" value="MBB3065055.1"/>
    <property type="molecule type" value="Genomic_DNA"/>
</dbReference>
<comment type="function">
    <text evidence="7">Specifically dimethylates two adjacent adenosines (A1518 and A1519) in the loop of a conserved hairpin near the 3'-end of 16S rRNA in the 30S particle. May play a critical role in biogenesis of 30S subunits.</text>
</comment>
<feature type="binding site" evidence="7 8">
    <location>
        <position position="31"/>
    </location>
    <ligand>
        <name>S-adenosyl-L-methionine</name>
        <dbReference type="ChEBI" id="CHEBI:59789"/>
    </ligand>
</feature>